<accession>A7RGP6</accession>
<dbReference type="SUPFAM" id="SSF50044">
    <property type="entry name" value="SH3-domain"/>
    <property type="match status" value="1"/>
</dbReference>
<keyword evidence="11" id="KW-0175">Coiled coil</keyword>
<dbReference type="GO" id="GO:0005543">
    <property type="term" value="F:phospholipid binding"/>
    <property type="evidence" value="ECO:0007669"/>
    <property type="project" value="InterPro"/>
</dbReference>
<feature type="region of interest" description="Disordered" evidence="12">
    <location>
        <begin position="3262"/>
        <end position="3285"/>
    </location>
</feature>
<evidence type="ECO:0000259" key="13">
    <source>
        <dbReference type="PROSITE" id="PS50002"/>
    </source>
</evidence>
<feature type="domain" description="SH3" evidence="13">
    <location>
        <begin position="15"/>
        <end position="84"/>
    </location>
</feature>
<dbReference type="FunFam" id="1.20.58.60:FF:000019">
    <property type="entry name" value="Spectrin beta chain"/>
    <property type="match status" value="1"/>
</dbReference>
<evidence type="ECO:0000256" key="3">
    <source>
        <dbReference type="ARBA" id="ARBA00022443"/>
    </source>
</evidence>
<keyword evidence="9" id="KW-0206">Cytoskeleton</keyword>
<dbReference type="GO" id="GO:0030036">
    <property type="term" value="P:actin cytoskeleton organization"/>
    <property type="evidence" value="ECO:0000318"/>
    <property type="project" value="GO_Central"/>
</dbReference>
<feature type="coiled-coil region" evidence="11">
    <location>
        <begin position="285"/>
        <end position="312"/>
    </location>
</feature>
<feature type="coiled-coil region" evidence="11">
    <location>
        <begin position="1528"/>
        <end position="1555"/>
    </location>
</feature>
<evidence type="ECO:0000259" key="14">
    <source>
        <dbReference type="PROSITE" id="PS50003"/>
    </source>
</evidence>
<dbReference type="EMBL" id="DS469509">
    <property type="protein sequence ID" value="EDO49575.1"/>
    <property type="molecule type" value="Genomic_DNA"/>
</dbReference>
<dbReference type="GO" id="GO:0051015">
    <property type="term" value="F:actin filament binding"/>
    <property type="evidence" value="ECO:0000318"/>
    <property type="project" value="GO_Central"/>
</dbReference>
<evidence type="ECO:0008006" key="17">
    <source>
        <dbReference type="Google" id="ProtNLM"/>
    </source>
</evidence>
<keyword evidence="16" id="KW-1185">Reference proteome</keyword>
<dbReference type="PANTHER" id="PTHR11915">
    <property type="entry name" value="SPECTRIN/FILAMIN RELATED CYTOSKELETAL PROTEIN"/>
    <property type="match status" value="1"/>
</dbReference>
<evidence type="ECO:0000313" key="16">
    <source>
        <dbReference type="Proteomes" id="UP000001593"/>
    </source>
</evidence>
<keyword evidence="5" id="KW-0963">Cytoplasm</keyword>
<evidence type="ECO:0000256" key="7">
    <source>
        <dbReference type="ARBA" id="ARBA00022737"/>
    </source>
</evidence>
<dbReference type="SMART" id="SM00150">
    <property type="entry name" value="SPEC"/>
    <property type="match status" value="28"/>
</dbReference>
<dbReference type="Gene3D" id="2.30.29.30">
    <property type="entry name" value="Pleckstrin-homology domain (PH domain)/Phosphotyrosine-binding domain (PTB)"/>
    <property type="match status" value="1"/>
</dbReference>
<dbReference type="Gene3D" id="2.30.30.40">
    <property type="entry name" value="SH3 Domains"/>
    <property type="match status" value="1"/>
</dbReference>
<dbReference type="GO" id="GO:0042995">
    <property type="term" value="C:cell projection"/>
    <property type="evidence" value="ECO:0000318"/>
    <property type="project" value="GO_Central"/>
</dbReference>
<evidence type="ECO:0000256" key="2">
    <source>
        <dbReference type="ARBA" id="ARBA00006826"/>
    </source>
</evidence>
<feature type="compositionally biased region" description="Basic and acidic residues" evidence="12">
    <location>
        <begin position="3529"/>
        <end position="3544"/>
    </location>
</feature>
<evidence type="ECO:0000256" key="10">
    <source>
        <dbReference type="PROSITE-ProRule" id="PRU00192"/>
    </source>
</evidence>
<feature type="compositionally biased region" description="Acidic residues" evidence="12">
    <location>
        <begin position="3481"/>
        <end position="3492"/>
    </location>
</feature>
<keyword evidence="4" id="KW-0117">Actin capping</keyword>
<proteinExistence type="inferred from homology"/>
<comment type="subcellular location">
    <subcellularLocation>
        <location evidence="1">Cytoplasm</location>
        <location evidence="1">Cytoskeleton</location>
    </subcellularLocation>
</comment>
<dbReference type="PROSITE" id="PS50002">
    <property type="entry name" value="SH3"/>
    <property type="match status" value="1"/>
</dbReference>
<dbReference type="InterPro" id="IPR018159">
    <property type="entry name" value="Spectrin/alpha-actinin"/>
</dbReference>
<feature type="region of interest" description="Disordered" evidence="12">
    <location>
        <begin position="3184"/>
        <end position="3241"/>
    </location>
</feature>
<dbReference type="InterPro" id="IPR001452">
    <property type="entry name" value="SH3_domain"/>
</dbReference>
<evidence type="ECO:0000256" key="8">
    <source>
        <dbReference type="ARBA" id="ARBA00023203"/>
    </source>
</evidence>
<dbReference type="InterPro" id="IPR036028">
    <property type="entry name" value="SH3-like_dom_sf"/>
</dbReference>
<dbReference type="GO" id="GO:0051693">
    <property type="term" value="P:actin filament capping"/>
    <property type="evidence" value="ECO:0007669"/>
    <property type="project" value="UniProtKB-KW"/>
</dbReference>
<dbReference type="InterPro" id="IPR002017">
    <property type="entry name" value="Spectrin_repeat"/>
</dbReference>
<gene>
    <name evidence="15" type="ORF">NEMVEDRAFT_v1g238120</name>
</gene>
<evidence type="ECO:0000256" key="5">
    <source>
        <dbReference type="ARBA" id="ARBA00022490"/>
    </source>
</evidence>
<evidence type="ECO:0000256" key="4">
    <source>
        <dbReference type="ARBA" id="ARBA00022467"/>
    </source>
</evidence>
<sequence length="3582" mass="410399">MNKSCIRTLAPKTCLEEVEVETDEEVEEVIEREVTQDVVQMVSVPQVQVLYLIAKTNKDWWSVRRTKSREAGYVPANYVVEIEPKAVKKVTKKTTMVPEKVMVKRKVKKMVTLKEPSGPSSQLKRREKRRGVQRHFTAHFDRDNVAVRQITISNTYNRLIETSEMRRLSLQKAIKYYHFCHECEDMDLWMSNKTLAPKTCSEEVEVETGEVELVVRHPRQARQIKAKEGEVIGLWAGLKSKANKRKGLLDEAYGQQGFLVDARDLMSWSAELKESFISAEDPQDIASASELIQQHEEKFDEIQTRFERFDQLDEYGRNLLATSPQAVQVKQSMAALKAEKAALSSSWAKRNDRLHQGLDLQTFIRDAEHVDAVTASQETFLAKEDLGFGGWIKEKSQIAEDESFKDPKNLQGNLKRHKAFEAEITANKDGIDRINKLRFGSTLVVGYVGGRTKSREAGYVPANYVVEIEPKAVKKVTKKTTMVPEKVMVKRKVKKMVTLKEPSGPSSQLKRREKRRGVQRHFTAHFDRDNVAVRQITITNTYNRLIETSEMRRLSLQKAIKYYHFCHECEDMDLWMSNKERQFKSIESQNTLDAIQTVRQKLERFATEIATKCSRVSDINQLADELIQDGHAHSAAVKAKRKEINERWEKLQRLKVKEEENLAEKHGVELFLDVCEEMRSWIQEKDAALCKEELGKDIETVRAQLRRHQGIERDLAAVEDKVAKLQDQAKSLVVRHPRQARQIKAKEGEVISLWAILKSKANKRKGLLDEAYGQQGFLADARDLMSWSAELKESFISAEDPQDIASASELIQQHEEKFDEIQTRFERFDQLDEYGRNLLATSPQAVQVKQSMAALKAEKAALSSSWAKRNDRLHQGLDLQSSVDEVEWLLKKHEDFVKTLTAQEEKVRSLADMAKTIIHARHQARDWVASRAESVINRRDNVKNQASDRQKALLTSQVLQNFIRDADEFGGWIKEKSQIAEDESFKDPKNLQGNLKRHKAFEAEITANKDGIDRINKAGKDLIRTKHFGAQKVKDKLKGLNEAWLNLVADTTEKGNKLQQAERQRQLNRAMEDVRIWMNETEAVLGLEDTGRDLAGVKFLTKKHQLLESDIEMHATVIVDVADKAQELVSQGHFNSDTIKSDSENLQSRYRSLLCLTDKRRSVLEDAFALHQFIYDIEVEMTWVREHLQQASSGDLGTSLISVQRLQKRHLAFENELTNHQTRIDTVLSSGQDLIDSCYSATDKVEERCEELQNLWDELVDMAAQRKQRLHDSFLSQKYLSEANEADSWMNDKAGLAASQDYGKDGASAETLLTRHKALQVDVAAFSTTIDELAEEARRLVQSSHFDSEKISSTQRDLEEQFCGLNTLVKTRHTRLTESKKLHEYRREVEEISAYVSEQLQTAASEDYGTDFEHLQVIQGRFGDFQRSVASYAENFRNVDNLAKMLVSEGHTDTVAIKEQQDITRSMWLHLEDQIRLRQKRLTSAEEIHRFNRDLNELISRIQEKDAAINLEDLGRDLASTQVLQRKHEVFECELVTLEKQIEELTVESARLQATYQGQTARSVEQHEKYVLSLWEELKRKTSRKRRKLHDAYEFYKLGNTVRDLISWCIETSRLIASDDPVHTVSDAERMMRELDEHHAEMDAREESFARVLETGEKMIEDGHFAEEEITDKLELLLSERERLYASWDTRKEELSEAYYLHVFLKDAKQVDSFTSSQEAVLLCAELGNSVDEVEFLLKKHENTEKLVLSQEEKLSALQVLGKELIDNQHNQSDMIRNRLSGVCDRREKLKAELDKRREKLQNSHKIMQFYQDVVESESWIMEKLQTATDESFKDPINLESKLQKHQAFESELTAHERAIDSVRDKGEQLISCGHFAASEVEVRIEALYIQWEELLEASATKGRKLQEARDHQQFNQEVDIADSCITDKETIVLSSDYGRDFEHCVRLQRKMKEFDQDLAVDAARVEAINVLAEKLIGQGHAGSVRIQQRQNALTERWNRLQDKASERRQKLAEACEIHAFNRNCRDVSSMINEKAAVQTSGEVGRDLPAVEALIRKHDDVERELTVIEGKMEELEGEAYRLVRSQPHMARAVQAKQADIIEQWERLNDLFDQRKVILEANRLLQIFLVDYRDLMSWMNDLGTRMSSGELADNVRDAEAMLGLHEERKGQMNARMDSYNATVAFGMSLVEQGHVSADVIKQNVDDLVLENTELQQLWQSRKLMLQQSTDLQMFLADAEKAENWIKNKQMVAQSIESRESLDNVESLLKSHINFEKSLSTYEENIRSLESSAKQFLQVKHYHAEAIRSKYLEILDKWEALKKLAASRSGKLGESKLLFQFLRDAKELESWMNEKLQIAAEASYREATNLQQKLQKHQTFEAEVSAHKSELDAITQTGQSLMRNSPSCQETVESRLKDLADLWSLLGDLSDNKAQRLKEAIQKQTFERNVIELQAWIEEVENALASEDYGKDMRSVNNLIKRHQSLQMDIARYEDRVSELLKQAGEFVAAEHFLKDEIADRAADVAERFEQLVEPATERELRLQDSLALHQFLADTQVEVDWIKDKEPIAKSEDYGRNLLGVQSLMKKMEGLESEINSHELLVQALLETGEQLVLRGHYAERDIGAKSQMLLELWEELRINAQTRNEKLQASLATHQYYDQVFEMDAWVSEKLSLVSSTDYGRDETSAETLLRKHDALQLELDANESKIRDLRSIYSELSDAGDTEFSKLEKIQDELEERYTHLRDVARDRHRRLLDSSRLFNFLREADELGAWVEEKEAIVSSDDCGRDLEHVEMLMQKFEVFTRDLVSSGERIAKLTEHAQMLLDDEHTDSEMIEQRAEVICERWDGLKERTSTRLEELDRARDLHAFRRSVDEIHAWIQEKIDALGVAENGAPDLRHVQALQRKHQGFQRDLQALGEKVDLVLRDADDLSAKVPAHKHELIMEKQEVQKAWKKLQQLASSKQSHLLQSEGLQAFLDDYRDLMSWIETTSAQVAEETLGSTFADVETLIAQNQELQTEIDSRANSVEEFQSRADQLLGSGNPSAEDIRNKSSHVRDTWDRLGASLRTRTQQLQHNKEIQRFKREADQLEAWLNAREHDLLSEDVGDSLEAVEELLKKQDEFEKMLLTQGEKFNSLTNTSFSVHKKSCAPKQVNSEEARTVKAVTDSVVAKPGIDVAKEIPEQMNGLSEVKESKSVSAESMDSFGNASAARTSSPFNAVSPQRQLDSSDKASSTQTSSPFKAVLPQRPINTADEVTNLINASNLKSSLSESPAEKEQVRSPLEFDPGPKEIQKTLVVLEGMLRRRQELQTAGRNAGSNIWQNLYSVLIDKSLLFYGDKKSFSGGGNQVSPQIELRGSRLHVEEESTNHEFRLLLPDGSQFLFRCKDVLDFHRWTNEIEASTNDGEDVQSNGGHEKIETDQISPMSLDKVPPYSQLASDDVIDYGDGEVISEEDILAEFYPDAPLDFNDNSIDNIPAPPLEFDGLDEGDVDDDLTGLPVAPPPPVPVSTEVEPMRPPRKMRAPPPPSTRIPDVRYRSSSQDSRDSDELPDILPPPKPPIKPKPKVPEDKRHKPKGVFGIFKKKK</sequence>
<evidence type="ECO:0000256" key="6">
    <source>
        <dbReference type="ARBA" id="ARBA00022553"/>
    </source>
</evidence>
<dbReference type="InterPro" id="IPR001849">
    <property type="entry name" value="PH_domain"/>
</dbReference>
<dbReference type="HOGENOM" id="CLU_000146_3_0_1"/>
<dbReference type="PRINTS" id="PR00683">
    <property type="entry name" value="SPECTRINPH"/>
</dbReference>
<dbReference type="GO" id="GO:0005886">
    <property type="term" value="C:plasma membrane"/>
    <property type="evidence" value="ECO:0000318"/>
    <property type="project" value="GO_Central"/>
</dbReference>
<dbReference type="Pfam" id="PF00169">
    <property type="entry name" value="PH"/>
    <property type="match status" value="1"/>
</dbReference>
<dbReference type="FunFam" id="1.20.58.60:FF:000007">
    <property type="entry name" value="Spectrin alpha chain non-erythrocytic 1"/>
    <property type="match status" value="1"/>
</dbReference>
<keyword evidence="8" id="KW-0009">Actin-binding</keyword>
<evidence type="ECO:0000256" key="12">
    <source>
        <dbReference type="SAM" id="MobiDB-lite"/>
    </source>
</evidence>
<name>A7RGP6_NEMVE</name>
<dbReference type="GO" id="GO:0030054">
    <property type="term" value="C:cell junction"/>
    <property type="evidence" value="ECO:0000318"/>
    <property type="project" value="GO_Central"/>
</dbReference>
<comment type="similarity">
    <text evidence="2">Belongs to the spectrin family.</text>
</comment>
<dbReference type="InterPro" id="IPR001605">
    <property type="entry name" value="PH_dom-spectrin-type"/>
</dbReference>
<feature type="compositionally biased region" description="Pro residues" evidence="12">
    <location>
        <begin position="3549"/>
        <end position="3558"/>
    </location>
</feature>
<dbReference type="STRING" id="45351.A7RGP6"/>
<dbReference type="InterPro" id="IPR011993">
    <property type="entry name" value="PH-like_dom_sf"/>
</dbReference>
<reference evidence="15 16" key="1">
    <citation type="journal article" date="2007" name="Science">
        <title>Sea anemone genome reveals ancestral eumetazoan gene repertoire and genomic organization.</title>
        <authorList>
            <person name="Putnam N.H."/>
            <person name="Srivastava M."/>
            <person name="Hellsten U."/>
            <person name="Dirks B."/>
            <person name="Chapman J."/>
            <person name="Salamov A."/>
            <person name="Terry A."/>
            <person name="Shapiro H."/>
            <person name="Lindquist E."/>
            <person name="Kapitonov V.V."/>
            <person name="Jurka J."/>
            <person name="Genikhovich G."/>
            <person name="Grigoriev I.V."/>
            <person name="Lucas S.M."/>
            <person name="Steele R.E."/>
            <person name="Finnerty J.R."/>
            <person name="Technau U."/>
            <person name="Martindale M.Q."/>
            <person name="Rokhsar D.S."/>
        </authorList>
    </citation>
    <scope>NUCLEOTIDE SEQUENCE [LARGE SCALE GENOMIC DNA]</scope>
    <source>
        <strain evidence="16">CH2 X CH6</strain>
    </source>
</reference>
<feature type="coiled-coil region" evidence="11">
    <location>
        <begin position="2051"/>
        <end position="2078"/>
    </location>
</feature>
<keyword evidence="3 10" id="KW-0728">SH3 domain</keyword>
<evidence type="ECO:0000256" key="11">
    <source>
        <dbReference type="SAM" id="Coils"/>
    </source>
</evidence>
<dbReference type="PROSITE" id="PS50003">
    <property type="entry name" value="PH_DOMAIN"/>
    <property type="match status" value="1"/>
</dbReference>
<keyword evidence="6" id="KW-0597">Phosphoprotein</keyword>
<keyword evidence="7" id="KW-0677">Repeat</keyword>
<dbReference type="GO" id="GO:0030864">
    <property type="term" value="C:cortical actin cytoskeleton"/>
    <property type="evidence" value="ECO:0000318"/>
    <property type="project" value="GO_Central"/>
</dbReference>
<dbReference type="FunFam" id="1.20.58.60:FF:000020">
    <property type="entry name" value="Spectrin alpha chain, non-erythrocytic 1"/>
    <property type="match status" value="7"/>
</dbReference>
<dbReference type="Pfam" id="PF00435">
    <property type="entry name" value="Spectrin"/>
    <property type="match status" value="27"/>
</dbReference>
<evidence type="ECO:0000256" key="9">
    <source>
        <dbReference type="ARBA" id="ARBA00023212"/>
    </source>
</evidence>
<feature type="compositionally biased region" description="Polar residues" evidence="12">
    <location>
        <begin position="3202"/>
        <end position="3224"/>
    </location>
</feature>
<dbReference type="eggNOG" id="KOG0517">
    <property type="taxonomic scope" value="Eukaryota"/>
</dbReference>
<feature type="domain" description="PH" evidence="14">
    <location>
        <begin position="3294"/>
        <end position="3401"/>
    </location>
</feature>
<dbReference type="SUPFAM" id="SSF46966">
    <property type="entry name" value="Spectrin repeat"/>
    <property type="match status" value="21"/>
</dbReference>
<dbReference type="OMA" id="IDQHKNI"/>
<organism evidence="15 16">
    <name type="scientific">Nematostella vectensis</name>
    <name type="common">Starlet sea anemone</name>
    <dbReference type="NCBI Taxonomy" id="45351"/>
    <lineage>
        <taxon>Eukaryota</taxon>
        <taxon>Metazoa</taxon>
        <taxon>Cnidaria</taxon>
        <taxon>Anthozoa</taxon>
        <taxon>Hexacorallia</taxon>
        <taxon>Actiniaria</taxon>
        <taxon>Edwardsiidae</taxon>
        <taxon>Nematostella</taxon>
    </lineage>
</organism>
<dbReference type="SMART" id="SM00233">
    <property type="entry name" value="PH"/>
    <property type="match status" value="1"/>
</dbReference>
<feature type="coiled-coil region" evidence="11">
    <location>
        <begin position="804"/>
        <end position="831"/>
    </location>
</feature>
<feature type="region of interest" description="Disordered" evidence="12">
    <location>
        <begin position="3468"/>
        <end position="3582"/>
    </location>
</feature>
<feature type="coiled-coil region" evidence="11">
    <location>
        <begin position="2474"/>
        <end position="2501"/>
    </location>
</feature>
<dbReference type="InParanoid" id="A7RGP6"/>
<dbReference type="Proteomes" id="UP000001593">
    <property type="component" value="Unassembled WGS sequence"/>
</dbReference>
<feature type="coiled-coil region" evidence="11">
    <location>
        <begin position="2580"/>
        <end position="2650"/>
    </location>
</feature>
<dbReference type="Gene3D" id="1.20.58.60">
    <property type="match status" value="25"/>
</dbReference>
<dbReference type="CDD" id="cd00176">
    <property type="entry name" value="SPEC"/>
    <property type="match status" value="16"/>
</dbReference>
<evidence type="ECO:0000256" key="1">
    <source>
        <dbReference type="ARBA" id="ARBA00004245"/>
    </source>
</evidence>
<feature type="coiled-coil region" evidence="11">
    <location>
        <begin position="708"/>
        <end position="735"/>
    </location>
</feature>
<dbReference type="SUPFAM" id="SSF50729">
    <property type="entry name" value="PH domain-like"/>
    <property type="match status" value="1"/>
</dbReference>
<protein>
    <recommendedName>
        <fullName evidence="17">SH3 domain-containing protein</fullName>
    </recommendedName>
</protein>
<evidence type="ECO:0000313" key="15">
    <source>
        <dbReference type="EMBL" id="EDO49575.1"/>
    </source>
</evidence>